<protein>
    <submittedName>
        <fullName evidence="1">Aminotran-1-2 domain-containing protein</fullName>
    </submittedName>
</protein>
<keyword evidence="2" id="KW-1185">Reference proteome</keyword>
<comment type="caution">
    <text evidence="1">The sequence shown here is derived from an EMBL/GenBank/DDBJ whole genome shotgun (WGS) entry which is preliminary data.</text>
</comment>
<dbReference type="EMBL" id="CM046504">
    <property type="protein sequence ID" value="KAI8679220.1"/>
    <property type="molecule type" value="Genomic_DNA"/>
</dbReference>
<gene>
    <name evidence="1" type="ORF">NCS57_00199200</name>
</gene>
<evidence type="ECO:0000313" key="2">
    <source>
        <dbReference type="Proteomes" id="UP001065298"/>
    </source>
</evidence>
<proteinExistence type="predicted"/>
<dbReference type="Proteomes" id="UP001065298">
    <property type="component" value="Chromosome 2"/>
</dbReference>
<name>A0ACC0R8D4_9HYPO</name>
<reference evidence="1" key="1">
    <citation type="submission" date="2022-06" db="EMBL/GenBank/DDBJ databases">
        <title>Fusarium solani species complex genomes reveal bases of compartmentalisation and animal pathogenesis.</title>
        <authorList>
            <person name="Tsai I.J."/>
        </authorList>
    </citation>
    <scope>NUCLEOTIDE SEQUENCE</scope>
    <source>
        <strain evidence="1">Fu6.1</strain>
    </source>
</reference>
<accession>A0ACC0R8D4</accession>
<organism evidence="1 2">
    <name type="scientific">Fusarium keratoplasticum</name>
    <dbReference type="NCBI Taxonomy" id="1328300"/>
    <lineage>
        <taxon>Eukaryota</taxon>
        <taxon>Fungi</taxon>
        <taxon>Dikarya</taxon>
        <taxon>Ascomycota</taxon>
        <taxon>Pezizomycotina</taxon>
        <taxon>Sordariomycetes</taxon>
        <taxon>Hypocreomycetidae</taxon>
        <taxon>Hypocreales</taxon>
        <taxon>Nectriaceae</taxon>
        <taxon>Fusarium</taxon>
        <taxon>Fusarium solani species complex</taxon>
    </lineage>
</organism>
<sequence length="491" mass="55112">MSTSPSTTRADSADRVQEAIEKHHLSNRGAFNYTYRDVWGPREDAMANPWSPNNPDGVILLRLAENNLLHVEVADFITKQLSVLPSNHFTYSTGPRGSRRLRKAVAEFLTDEFHSREPITLDDIFVTPGLTSAIDAITWSICDEGDGILIPRPFYNGFNIDILYRSNARVVGIPYHDIDGYTGLDDVFRPDMNRKALQSALEKATQEGTKIRALMISNPHNPLGRCYVCNLYPLTLFSATDLENQPPETLEEFASFCSKHKLHFISDEIYAKSVFDNPAMANPTPFVSTLALDMHKIIDPTHLHVLYGASKDFCVNGLRLGCIYSKNKGLLGAISSISPFSWSPHILQDVWAAMLEDRTWTRHMMQRKTRLMGADYRTITSFLKHNNIGFYPMNAGLFLWVDLRHLFHACSPGQDAASVQSRSLHYKAIEGRFMELCGKNGVMVAPGSLYESEELGWFRVTFTVGEEALKEGLTRILKALEDLGACKTVAV</sequence>
<evidence type="ECO:0000313" key="1">
    <source>
        <dbReference type="EMBL" id="KAI8679220.1"/>
    </source>
</evidence>